<reference evidence="6" key="1">
    <citation type="journal article" date="2014" name="Front. Microbiol.">
        <title>High frequency of phylogenetically diverse reductive dehalogenase-homologous genes in deep subseafloor sedimentary metagenomes.</title>
        <authorList>
            <person name="Kawai M."/>
            <person name="Futagami T."/>
            <person name="Toyoda A."/>
            <person name="Takaki Y."/>
            <person name="Nishi S."/>
            <person name="Hori S."/>
            <person name="Arai W."/>
            <person name="Tsubouchi T."/>
            <person name="Morono Y."/>
            <person name="Uchiyama I."/>
            <person name="Ito T."/>
            <person name="Fujiyama A."/>
            <person name="Inagaki F."/>
            <person name="Takami H."/>
        </authorList>
    </citation>
    <scope>NUCLEOTIDE SEQUENCE</scope>
    <source>
        <strain evidence="6">Expedition CK06-06</strain>
    </source>
</reference>
<dbReference type="Pfam" id="PF00072">
    <property type="entry name" value="Response_reg"/>
    <property type="match status" value="1"/>
</dbReference>
<proteinExistence type="predicted"/>
<evidence type="ECO:0000256" key="3">
    <source>
        <dbReference type="ARBA" id="ARBA00022777"/>
    </source>
</evidence>
<organism evidence="6">
    <name type="scientific">marine sediment metagenome</name>
    <dbReference type="NCBI Taxonomy" id="412755"/>
    <lineage>
        <taxon>unclassified sequences</taxon>
        <taxon>metagenomes</taxon>
        <taxon>ecological metagenomes</taxon>
    </lineage>
</organism>
<dbReference type="Pfam" id="PF00512">
    <property type="entry name" value="HisKA"/>
    <property type="match status" value="1"/>
</dbReference>
<dbReference type="SUPFAM" id="SSF55781">
    <property type="entry name" value="GAF domain-like"/>
    <property type="match status" value="1"/>
</dbReference>
<evidence type="ECO:0000259" key="5">
    <source>
        <dbReference type="PROSITE" id="PS50110"/>
    </source>
</evidence>
<dbReference type="InterPro" id="IPR029016">
    <property type="entry name" value="GAF-like_dom_sf"/>
</dbReference>
<dbReference type="Gene3D" id="3.40.50.2300">
    <property type="match status" value="1"/>
</dbReference>
<keyword evidence="4" id="KW-0175">Coiled coil</keyword>
<name>X0SVZ2_9ZZZZ</name>
<dbReference type="InterPro" id="IPR036097">
    <property type="entry name" value="HisK_dim/P_sf"/>
</dbReference>
<evidence type="ECO:0000313" key="6">
    <source>
        <dbReference type="EMBL" id="GAF85159.1"/>
    </source>
</evidence>
<feature type="coiled-coil region" evidence="4">
    <location>
        <begin position="285"/>
        <end position="312"/>
    </location>
</feature>
<dbReference type="Pfam" id="PF13185">
    <property type="entry name" value="GAF_2"/>
    <property type="match status" value="1"/>
</dbReference>
<dbReference type="PANTHER" id="PTHR44591">
    <property type="entry name" value="STRESS RESPONSE REGULATOR PROTEIN 1"/>
    <property type="match status" value="1"/>
</dbReference>
<gene>
    <name evidence="6" type="ORF">S01H1_07112</name>
</gene>
<dbReference type="InterPro" id="IPR003018">
    <property type="entry name" value="GAF"/>
</dbReference>
<dbReference type="InterPro" id="IPR050595">
    <property type="entry name" value="Bact_response_regulator"/>
</dbReference>
<dbReference type="InterPro" id="IPR001789">
    <property type="entry name" value="Sig_transdc_resp-reg_receiver"/>
</dbReference>
<dbReference type="SMART" id="SM00448">
    <property type="entry name" value="REC"/>
    <property type="match status" value="1"/>
</dbReference>
<dbReference type="PROSITE" id="PS50110">
    <property type="entry name" value="RESPONSE_REGULATORY"/>
    <property type="match status" value="1"/>
</dbReference>
<accession>X0SVZ2</accession>
<feature type="non-terminal residue" evidence="6">
    <location>
        <position position="413"/>
    </location>
</feature>
<keyword evidence="2" id="KW-0808">Transferase</keyword>
<keyword evidence="3" id="KW-0418">Kinase</keyword>
<evidence type="ECO:0000256" key="2">
    <source>
        <dbReference type="ARBA" id="ARBA00022679"/>
    </source>
</evidence>
<dbReference type="SMART" id="SM00388">
    <property type="entry name" value="HisKA"/>
    <property type="match status" value="1"/>
</dbReference>
<protein>
    <recommendedName>
        <fullName evidence="5">Response regulatory domain-containing protein</fullName>
    </recommendedName>
</protein>
<evidence type="ECO:0000256" key="4">
    <source>
        <dbReference type="SAM" id="Coils"/>
    </source>
</evidence>
<keyword evidence="1" id="KW-0597">Phosphoprotein</keyword>
<dbReference type="Gene3D" id="3.30.450.40">
    <property type="match status" value="1"/>
</dbReference>
<dbReference type="Gene3D" id="1.10.287.130">
    <property type="match status" value="1"/>
</dbReference>
<dbReference type="GO" id="GO:0000155">
    <property type="term" value="F:phosphorelay sensor kinase activity"/>
    <property type="evidence" value="ECO:0007669"/>
    <property type="project" value="InterPro"/>
</dbReference>
<dbReference type="PANTHER" id="PTHR44591:SF3">
    <property type="entry name" value="RESPONSE REGULATORY DOMAIN-CONTAINING PROTEIN"/>
    <property type="match status" value="1"/>
</dbReference>
<dbReference type="EMBL" id="BARS01003669">
    <property type="protein sequence ID" value="GAF85159.1"/>
    <property type="molecule type" value="Genomic_DNA"/>
</dbReference>
<dbReference type="InterPro" id="IPR003661">
    <property type="entry name" value="HisK_dim/P_dom"/>
</dbReference>
<dbReference type="CDD" id="cd00156">
    <property type="entry name" value="REC"/>
    <property type="match status" value="1"/>
</dbReference>
<dbReference type="SMART" id="SM00065">
    <property type="entry name" value="GAF"/>
    <property type="match status" value="1"/>
</dbReference>
<comment type="caution">
    <text evidence="6">The sequence shown here is derived from an EMBL/GenBank/DDBJ whole genome shotgun (WGS) entry which is preliminary data.</text>
</comment>
<evidence type="ECO:0000256" key="1">
    <source>
        <dbReference type="ARBA" id="ARBA00022553"/>
    </source>
</evidence>
<feature type="domain" description="Response regulatory" evidence="5">
    <location>
        <begin position="5"/>
        <end position="119"/>
    </location>
</feature>
<dbReference type="SUPFAM" id="SSF52172">
    <property type="entry name" value="CheY-like"/>
    <property type="match status" value="1"/>
</dbReference>
<dbReference type="CDD" id="cd00082">
    <property type="entry name" value="HisKA"/>
    <property type="match status" value="1"/>
</dbReference>
<dbReference type="AlphaFoldDB" id="X0SVZ2"/>
<dbReference type="InterPro" id="IPR011006">
    <property type="entry name" value="CheY-like_superfamily"/>
</dbReference>
<dbReference type="SUPFAM" id="SSF47384">
    <property type="entry name" value="Homodimeric domain of signal transducing histidine kinase"/>
    <property type="match status" value="1"/>
</dbReference>
<sequence>MPKTSIIIIDDETGIVRLCQRLLERANFKVTSTTDPLEGVELLRRKQFDLLLVDIRMPGMDGFQVIEEGQQIQPDLAVVIMTGFGTLETAIRALRQGADGLILKPFEDGTELVNTIREALKQRQHKQEMARLSTIRPLLDITESLFSETRHETLLDLILNAISGHLNCNHAAIYLRRPGESHLNLIDNKGKSLPEEYARATAGLVGRADHWKVPIWVNMDGPGDEELKALLAEHEMGTVICIPIERGEGSLVFMAGRNVGEPSFQVGDLELLGLLARQADVALENARLYGELREYVQQVEESQRALIQAEKMSAVGRLTASIAHEVNNPLQSVRNCLHLAGREELSGDEQENYRKLAEDELDRLMSTVQRMLDFYRPGALDRKPTDISDLIERVFALLEKQLSNNNIIVKKHI</sequence>